<dbReference type="AlphaFoldDB" id="A0A8H4AI78"/>
<keyword evidence="3" id="KW-1185">Reference proteome</keyword>
<evidence type="ECO:0000313" key="3">
    <source>
        <dbReference type="Proteomes" id="UP000439903"/>
    </source>
</evidence>
<protein>
    <submittedName>
        <fullName evidence="2">Uncharacterized protein</fullName>
    </submittedName>
</protein>
<evidence type="ECO:0000313" key="2">
    <source>
        <dbReference type="EMBL" id="KAF0497946.1"/>
    </source>
</evidence>
<feature type="coiled-coil region" evidence="1">
    <location>
        <begin position="91"/>
        <end position="160"/>
    </location>
</feature>
<gene>
    <name evidence="2" type="ORF">F8M41_020623</name>
</gene>
<proteinExistence type="predicted"/>
<sequence>MLTNAYQYSIIHRKNILLLIQKKKFLPKETKNTNKISQIRTLKDLDNGNKLGDTQANYYPPSRTELEEQLFCAKKDREVAIYWGNRFADNYDVLDREKKHIQDSLNQSKKENKRIQDDLDKFKKENKRIQDDLDKSKKDNKKLSDRVHQLGEETMQLQSEIDNSKLGDEIRHLYSEINDLKLQITHKDISFADAESKFSIKSEEMQALQSKMEEEIQALQSRVKELEQALSLAQNELSEMESLEREFEQEKILLSAENTILDYKKMELEETLSKERNKLMWIKDNLASAQKALLEKESLLQEANAHLAEQISKKKIF</sequence>
<name>A0A8H4AI78_GIGMA</name>
<dbReference type="EMBL" id="WTPW01000573">
    <property type="protein sequence ID" value="KAF0497946.1"/>
    <property type="molecule type" value="Genomic_DNA"/>
</dbReference>
<organism evidence="2 3">
    <name type="scientific">Gigaspora margarita</name>
    <dbReference type="NCBI Taxonomy" id="4874"/>
    <lineage>
        <taxon>Eukaryota</taxon>
        <taxon>Fungi</taxon>
        <taxon>Fungi incertae sedis</taxon>
        <taxon>Mucoromycota</taxon>
        <taxon>Glomeromycotina</taxon>
        <taxon>Glomeromycetes</taxon>
        <taxon>Diversisporales</taxon>
        <taxon>Gigasporaceae</taxon>
        <taxon>Gigaspora</taxon>
    </lineage>
</organism>
<keyword evidence="1" id="KW-0175">Coiled coil</keyword>
<dbReference type="Proteomes" id="UP000439903">
    <property type="component" value="Unassembled WGS sequence"/>
</dbReference>
<comment type="caution">
    <text evidence="2">The sequence shown here is derived from an EMBL/GenBank/DDBJ whole genome shotgun (WGS) entry which is preliminary data.</text>
</comment>
<evidence type="ECO:0000256" key="1">
    <source>
        <dbReference type="SAM" id="Coils"/>
    </source>
</evidence>
<accession>A0A8H4AI78</accession>
<feature type="coiled-coil region" evidence="1">
    <location>
        <begin position="202"/>
        <end position="253"/>
    </location>
</feature>
<reference evidence="2 3" key="1">
    <citation type="journal article" date="2019" name="Environ. Microbiol.">
        <title>At the nexus of three kingdoms: the genome of the mycorrhizal fungus Gigaspora margarita provides insights into plant, endobacterial and fungal interactions.</title>
        <authorList>
            <person name="Venice F."/>
            <person name="Ghignone S."/>
            <person name="Salvioli di Fossalunga A."/>
            <person name="Amselem J."/>
            <person name="Novero M."/>
            <person name="Xianan X."/>
            <person name="Sedzielewska Toro K."/>
            <person name="Morin E."/>
            <person name="Lipzen A."/>
            <person name="Grigoriev I.V."/>
            <person name="Henrissat B."/>
            <person name="Martin F.M."/>
            <person name="Bonfante P."/>
        </authorList>
    </citation>
    <scope>NUCLEOTIDE SEQUENCE [LARGE SCALE GENOMIC DNA]</scope>
    <source>
        <strain evidence="2 3">BEG34</strain>
    </source>
</reference>